<organism evidence="1">
    <name type="scientific">Anguilla anguilla</name>
    <name type="common">European freshwater eel</name>
    <name type="synonym">Muraena anguilla</name>
    <dbReference type="NCBI Taxonomy" id="7936"/>
    <lineage>
        <taxon>Eukaryota</taxon>
        <taxon>Metazoa</taxon>
        <taxon>Chordata</taxon>
        <taxon>Craniata</taxon>
        <taxon>Vertebrata</taxon>
        <taxon>Euteleostomi</taxon>
        <taxon>Actinopterygii</taxon>
        <taxon>Neopterygii</taxon>
        <taxon>Teleostei</taxon>
        <taxon>Anguilliformes</taxon>
        <taxon>Anguillidae</taxon>
        <taxon>Anguilla</taxon>
    </lineage>
</organism>
<protein>
    <submittedName>
        <fullName evidence="1">Uncharacterized protein</fullName>
    </submittedName>
</protein>
<name>A0A0E9S094_ANGAN</name>
<dbReference type="EMBL" id="GBXM01074512">
    <property type="protein sequence ID" value="JAH34065.1"/>
    <property type="molecule type" value="Transcribed_RNA"/>
</dbReference>
<accession>A0A0E9S094</accession>
<dbReference type="AlphaFoldDB" id="A0A0E9S094"/>
<reference evidence="1" key="1">
    <citation type="submission" date="2014-11" db="EMBL/GenBank/DDBJ databases">
        <authorList>
            <person name="Amaro Gonzalez C."/>
        </authorList>
    </citation>
    <scope>NUCLEOTIDE SEQUENCE</scope>
</reference>
<reference evidence="1" key="2">
    <citation type="journal article" date="2015" name="Fish Shellfish Immunol.">
        <title>Early steps in the European eel (Anguilla anguilla)-Vibrio vulnificus interaction in the gills: Role of the RtxA13 toxin.</title>
        <authorList>
            <person name="Callol A."/>
            <person name="Pajuelo D."/>
            <person name="Ebbesson L."/>
            <person name="Teles M."/>
            <person name="MacKenzie S."/>
            <person name="Amaro C."/>
        </authorList>
    </citation>
    <scope>NUCLEOTIDE SEQUENCE</scope>
</reference>
<proteinExistence type="predicted"/>
<evidence type="ECO:0000313" key="1">
    <source>
        <dbReference type="EMBL" id="JAH34065.1"/>
    </source>
</evidence>
<sequence>MAHQCTLVFTAAVACGIKMFSAPTLLSLSSLYQSWVKYKHVFLSITNLALSVLNLDPKASFQGSISFSH</sequence>